<dbReference type="STRING" id="2880.D7FNB0"/>
<evidence type="ECO:0000313" key="5">
    <source>
        <dbReference type="Proteomes" id="UP000002630"/>
    </source>
</evidence>
<dbReference type="InterPro" id="IPR002110">
    <property type="entry name" value="Ankyrin_rpt"/>
</dbReference>
<dbReference type="OMA" id="HEAANYR"/>
<dbReference type="Pfam" id="PF12796">
    <property type="entry name" value="Ank_2"/>
    <property type="match status" value="2"/>
</dbReference>
<dbReference type="PROSITE" id="PS50088">
    <property type="entry name" value="ANK_REPEAT"/>
    <property type="match status" value="4"/>
</dbReference>
<dbReference type="InParanoid" id="D7FNB0"/>
<dbReference type="InterPro" id="IPR036770">
    <property type="entry name" value="Ankyrin_rpt-contain_sf"/>
</dbReference>
<protein>
    <submittedName>
        <fullName evidence="4">Uncharacterized protein</fullName>
    </submittedName>
</protein>
<evidence type="ECO:0000313" key="4">
    <source>
        <dbReference type="EMBL" id="CBJ30167.1"/>
    </source>
</evidence>
<dbReference type="PANTHER" id="PTHR24124:SF14">
    <property type="entry name" value="CHROMOSOME UNDETERMINED SCAFFOLD_25, WHOLE GENOME SHOTGUN SEQUENCE"/>
    <property type="match status" value="1"/>
</dbReference>
<dbReference type="Proteomes" id="UP000002630">
    <property type="component" value="Linkage Group LG25"/>
</dbReference>
<dbReference type="Gene3D" id="1.25.40.20">
    <property type="entry name" value="Ankyrin repeat-containing domain"/>
    <property type="match status" value="2"/>
</dbReference>
<feature type="repeat" description="ANK" evidence="3">
    <location>
        <begin position="11"/>
        <end position="43"/>
    </location>
</feature>
<dbReference type="PRINTS" id="PR01415">
    <property type="entry name" value="ANKYRIN"/>
</dbReference>
<dbReference type="SUPFAM" id="SSF48403">
    <property type="entry name" value="Ankyrin repeat"/>
    <property type="match status" value="1"/>
</dbReference>
<dbReference type="GO" id="GO:0010468">
    <property type="term" value="P:regulation of gene expression"/>
    <property type="evidence" value="ECO:0007669"/>
    <property type="project" value="TreeGrafter"/>
</dbReference>
<dbReference type="EMBL" id="FN649750">
    <property type="protein sequence ID" value="CBJ30167.1"/>
    <property type="molecule type" value="Genomic_DNA"/>
</dbReference>
<organism evidence="4 5">
    <name type="scientific">Ectocarpus siliculosus</name>
    <name type="common">Brown alga</name>
    <name type="synonym">Conferva siliculosa</name>
    <dbReference type="NCBI Taxonomy" id="2880"/>
    <lineage>
        <taxon>Eukaryota</taxon>
        <taxon>Sar</taxon>
        <taxon>Stramenopiles</taxon>
        <taxon>Ochrophyta</taxon>
        <taxon>PX clade</taxon>
        <taxon>Phaeophyceae</taxon>
        <taxon>Ectocarpales</taxon>
        <taxon>Ectocarpaceae</taxon>
        <taxon>Ectocarpus</taxon>
    </lineage>
</organism>
<dbReference type="eggNOG" id="KOG4412">
    <property type="taxonomic scope" value="Eukaryota"/>
</dbReference>
<evidence type="ECO:0000256" key="3">
    <source>
        <dbReference type="PROSITE-ProRule" id="PRU00023"/>
    </source>
</evidence>
<evidence type="ECO:0000256" key="1">
    <source>
        <dbReference type="ARBA" id="ARBA00022737"/>
    </source>
</evidence>
<dbReference type="EMBL" id="FN648275">
    <property type="protein sequence ID" value="CBJ30167.1"/>
    <property type="molecule type" value="Genomic_DNA"/>
</dbReference>
<evidence type="ECO:0000256" key="2">
    <source>
        <dbReference type="ARBA" id="ARBA00023043"/>
    </source>
</evidence>
<sequence length="219" mass="23126">MMRAAGTTPPTGMSALHLSAYEGDANLVRGRIELGEDPNARDEDGRTPLHWAAAGGHQALVEYLAGLPGALINTQDEDGLSPLASAVAANKIVVAAFLLGKGADPKARTNSRQAVLHFHKARPEVIRLLLPYLSIADVNAQDKWGNTPLHRCICGESQDHLDALDLLLEAGGRPNTGDNTGNTALHRATEEGLKKLASRLIEAGADASRLNKEGEKAAP</sequence>
<dbReference type="AlphaFoldDB" id="D7FNB0"/>
<feature type="repeat" description="ANK" evidence="3">
    <location>
        <begin position="44"/>
        <end position="64"/>
    </location>
</feature>
<accession>D7FNB0</accession>
<name>D7FNB0_ECTSI</name>
<feature type="repeat" description="ANK" evidence="3">
    <location>
        <begin position="78"/>
        <end position="110"/>
    </location>
</feature>
<dbReference type="GO" id="GO:0005634">
    <property type="term" value="C:nucleus"/>
    <property type="evidence" value="ECO:0007669"/>
    <property type="project" value="TreeGrafter"/>
</dbReference>
<gene>
    <name evidence="4" type="ORF">Esi_0178_0023</name>
</gene>
<reference evidence="4 5" key="1">
    <citation type="journal article" date="2010" name="Nature">
        <title>The Ectocarpus genome and the independent evolution of multicellularity in brown algae.</title>
        <authorList>
            <person name="Cock J.M."/>
            <person name="Sterck L."/>
            <person name="Rouze P."/>
            <person name="Scornet D."/>
            <person name="Allen A.E."/>
            <person name="Amoutzias G."/>
            <person name="Anthouard V."/>
            <person name="Artiguenave F."/>
            <person name="Aury J.M."/>
            <person name="Badger J.H."/>
            <person name="Beszteri B."/>
            <person name="Billiau K."/>
            <person name="Bonnet E."/>
            <person name="Bothwell J.H."/>
            <person name="Bowler C."/>
            <person name="Boyen C."/>
            <person name="Brownlee C."/>
            <person name="Carrano C.J."/>
            <person name="Charrier B."/>
            <person name="Cho G.Y."/>
            <person name="Coelho S.M."/>
            <person name="Collen J."/>
            <person name="Corre E."/>
            <person name="Da Silva C."/>
            <person name="Delage L."/>
            <person name="Delaroque N."/>
            <person name="Dittami S.M."/>
            <person name="Doulbeau S."/>
            <person name="Elias M."/>
            <person name="Farnham G."/>
            <person name="Gachon C.M."/>
            <person name="Gschloessl B."/>
            <person name="Heesch S."/>
            <person name="Jabbari K."/>
            <person name="Jubin C."/>
            <person name="Kawai H."/>
            <person name="Kimura K."/>
            <person name="Kloareg B."/>
            <person name="Kupper F.C."/>
            <person name="Lang D."/>
            <person name="Le Bail A."/>
            <person name="Leblanc C."/>
            <person name="Lerouge P."/>
            <person name="Lohr M."/>
            <person name="Lopez P.J."/>
            <person name="Martens C."/>
            <person name="Maumus F."/>
            <person name="Michel G."/>
            <person name="Miranda-Saavedra D."/>
            <person name="Morales J."/>
            <person name="Moreau H."/>
            <person name="Motomura T."/>
            <person name="Nagasato C."/>
            <person name="Napoli C.A."/>
            <person name="Nelson D.R."/>
            <person name="Nyvall-Collen P."/>
            <person name="Peters A.F."/>
            <person name="Pommier C."/>
            <person name="Potin P."/>
            <person name="Poulain J."/>
            <person name="Quesneville H."/>
            <person name="Read B."/>
            <person name="Rensing S.A."/>
            <person name="Ritter A."/>
            <person name="Rousvoal S."/>
            <person name="Samanta M."/>
            <person name="Samson G."/>
            <person name="Schroeder D.C."/>
            <person name="Segurens B."/>
            <person name="Strittmatter M."/>
            <person name="Tonon T."/>
            <person name="Tregear J.W."/>
            <person name="Valentin K."/>
            <person name="von Dassow P."/>
            <person name="Yamagishi T."/>
            <person name="Van de Peer Y."/>
            <person name="Wincker P."/>
        </authorList>
    </citation>
    <scope>NUCLEOTIDE SEQUENCE [LARGE SCALE GENOMIC DNA]</scope>
    <source>
        <strain evidence="5">Ec32 / CCAP1310/4</strain>
    </source>
</reference>
<proteinExistence type="predicted"/>
<keyword evidence="1" id="KW-0677">Repeat</keyword>
<feature type="repeat" description="ANK" evidence="3">
    <location>
        <begin position="180"/>
        <end position="212"/>
    </location>
</feature>
<dbReference type="SMART" id="SM00248">
    <property type="entry name" value="ANK"/>
    <property type="match status" value="5"/>
</dbReference>
<keyword evidence="5" id="KW-1185">Reference proteome</keyword>
<dbReference type="OrthoDB" id="46760at2759"/>
<dbReference type="PANTHER" id="PTHR24124">
    <property type="entry name" value="ANKYRIN REPEAT FAMILY A"/>
    <property type="match status" value="1"/>
</dbReference>
<keyword evidence="2 3" id="KW-0040">ANK repeat</keyword>
<dbReference type="PROSITE" id="PS50297">
    <property type="entry name" value="ANK_REP_REGION"/>
    <property type="match status" value="3"/>
</dbReference>